<sequence length="312" mass="34494">MLEWLADAHGVLLRRDAVESGIDDNALRRAVLTGRIVRLRQGAYVLAPVWEAADRVGRHRLLVVAVRKQYGNDVALSHTSANIEQGGPSWGLDLRAVHLTNLYGVGERSSAKVVHHRGICRAGDITCLDGGWITAPARTAMDTACISSRDPAVVVLDYFQQSGLATREQLEQVLASMKATPGSLSLLPKLRLSDGKAESVGETRSRLLFRNEGLPAPIAQYEIRHPAGHVAGRVDFAWPERKVMAEFDGVQKYLRLRRKGESLEEAILREKAREDHLREITGWLMVRLVWADLDHPAVTANRILRAFAQAAA</sequence>
<evidence type="ECO:0000259" key="1">
    <source>
        <dbReference type="Pfam" id="PF13338"/>
    </source>
</evidence>
<dbReference type="Proteomes" id="UP001327225">
    <property type="component" value="Chromosome"/>
</dbReference>
<evidence type="ECO:0000313" key="3">
    <source>
        <dbReference type="Proteomes" id="UP001327225"/>
    </source>
</evidence>
<gene>
    <name evidence="2" type="ORF">SHK19_12345</name>
</gene>
<organism evidence="2 3">
    <name type="scientific">Nocardioides bizhenqiangii</name>
    <dbReference type="NCBI Taxonomy" id="3095076"/>
    <lineage>
        <taxon>Bacteria</taxon>
        <taxon>Bacillati</taxon>
        <taxon>Actinomycetota</taxon>
        <taxon>Actinomycetes</taxon>
        <taxon>Propionibacteriales</taxon>
        <taxon>Nocardioidaceae</taxon>
        <taxon>Nocardioides</taxon>
    </lineage>
</organism>
<dbReference type="RefSeq" id="WP_322936381.1">
    <property type="nucleotide sequence ID" value="NZ_CP141059.1"/>
</dbReference>
<evidence type="ECO:0000313" key="2">
    <source>
        <dbReference type="EMBL" id="WQQ24757.1"/>
    </source>
</evidence>
<feature type="domain" description="AbiEi antitoxin N-terminal" evidence="1">
    <location>
        <begin position="2"/>
        <end position="47"/>
    </location>
</feature>
<dbReference type="EMBL" id="CP141059">
    <property type="protein sequence ID" value="WQQ24757.1"/>
    <property type="molecule type" value="Genomic_DNA"/>
</dbReference>
<dbReference type="Pfam" id="PF13338">
    <property type="entry name" value="AbiEi_4"/>
    <property type="match status" value="1"/>
</dbReference>
<name>A0ABZ0ZJY4_9ACTN</name>
<proteinExistence type="predicted"/>
<reference evidence="3" key="1">
    <citation type="submission" date="2023-12" db="EMBL/GenBank/DDBJ databases">
        <title>Novel species in genus Nocardioides.</title>
        <authorList>
            <person name="Zhou H."/>
        </authorList>
    </citation>
    <scope>NUCLEOTIDE SEQUENCE [LARGE SCALE GENOMIC DNA]</scope>
    <source>
        <strain evidence="3">HM61</strain>
    </source>
</reference>
<accession>A0ABZ0ZJY4</accession>
<dbReference type="InterPro" id="IPR025159">
    <property type="entry name" value="AbiEi_N"/>
</dbReference>
<keyword evidence="3" id="KW-1185">Reference proteome</keyword>
<protein>
    <submittedName>
        <fullName evidence="2">Type IV toxin-antitoxin system AbiEi family antitoxin domain-containing protein</fullName>
    </submittedName>
</protein>